<name>F9FSU0_FUSOF</name>
<feature type="region of interest" description="Disordered" evidence="1">
    <location>
        <begin position="1"/>
        <end position="23"/>
    </location>
</feature>
<gene>
    <name evidence="2" type="ORF">FOXB_09471</name>
</gene>
<protein>
    <submittedName>
        <fullName evidence="2">Uncharacterized protein</fullName>
    </submittedName>
</protein>
<dbReference type="EMBL" id="AFQF01002573">
    <property type="protein sequence ID" value="EGU80008.1"/>
    <property type="molecule type" value="Genomic_DNA"/>
</dbReference>
<organism evidence="2">
    <name type="scientific">Fusarium oxysporum (strain Fo5176)</name>
    <name type="common">Fusarium vascular wilt</name>
    <dbReference type="NCBI Taxonomy" id="660025"/>
    <lineage>
        <taxon>Eukaryota</taxon>
        <taxon>Fungi</taxon>
        <taxon>Dikarya</taxon>
        <taxon>Ascomycota</taxon>
        <taxon>Pezizomycotina</taxon>
        <taxon>Sordariomycetes</taxon>
        <taxon>Hypocreomycetidae</taxon>
        <taxon>Hypocreales</taxon>
        <taxon>Nectriaceae</taxon>
        <taxon>Fusarium</taxon>
        <taxon>Fusarium oxysporum species complex</taxon>
    </lineage>
</organism>
<evidence type="ECO:0000256" key="1">
    <source>
        <dbReference type="SAM" id="MobiDB-lite"/>
    </source>
</evidence>
<evidence type="ECO:0000313" key="2">
    <source>
        <dbReference type="EMBL" id="EGU80008.1"/>
    </source>
</evidence>
<reference evidence="2" key="1">
    <citation type="journal article" date="2012" name="Mol. Plant Microbe Interact.">
        <title>A highly conserved effector in Fusarium oxysporum is required for full virulence on Arabidopsis.</title>
        <authorList>
            <person name="Thatcher L.F."/>
            <person name="Gardiner D.M."/>
            <person name="Kazan K."/>
            <person name="Manners J."/>
        </authorList>
    </citation>
    <scope>NUCLEOTIDE SEQUENCE [LARGE SCALE GENOMIC DNA]</scope>
    <source>
        <strain evidence="2">Fo5176</strain>
    </source>
</reference>
<dbReference type="AlphaFoldDB" id="F9FSU0"/>
<proteinExistence type="predicted"/>
<accession>F9FSU0</accession>
<comment type="caution">
    <text evidence="2">The sequence shown here is derived from an EMBL/GenBank/DDBJ whole genome shotgun (WGS) entry which is preliminary data.</text>
</comment>
<sequence length="23" mass="2690">MQDYTTQETVERVVSDMGRPALY</sequence>